<gene>
    <name evidence="3" type="primary">PTDSS1</name>
</gene>
<feature type="region of interest" description="Disordered" evidence="1">
    <location>
        <begin position="48"/>
        <end position="100"/>
    </location>
</feature>
<keyword evidence="2" id="KW-0812">Transmembrane</keyword>
<evidence type="ECO:0000256" key="1">
    <source>
        <dbReference type="SAM" id="MobiDB-lite"/>
    </source>
</evidence>
<evidence type="ECO:0000256" key="2">
    <source>
        <dbReference type="SAM" id="Phobius"/>
    </source>
</evidence>
<feature type="compositionally biased region" description="Basic residues" evidence="1">
    <location>
        <begin position="81"/>
        <end position="92"/>
    </location>
</feature>
<dbReference type="AlphaFoldDB" id="A0A1A8AIH5"/>
<reference evidence="3" key="1">
    <citation type="submission" date="2016-05" db="EMBL/GenBank/DDBJ databases">
        <authorList>
            <person name="Lavstsen T."/>
            <person name="Jespersen J.S."/>
        </authorList>
    </citation>
    <scope>NUCLEOTIDE SEQUENCE</scope>
    <source>
        <tissue evidence="3">Brain</tissue>
    </source>
</reference>
<proteinExistence type="predicted"/>
<reference evidence="3" key="2">
    <citation type="submission" date="2016-06" db="EMBL/GenBank/DDBJ databases">
        <title>The genome of a short-lived fish provides insights into sex chromosome evolution and the genetic control of aging.</title>
        <authorList>
            <person name="Reichwald K."/>
            <person name="Felder M."/>
            <person name="Petzold A."/>
            <person name="Koch P."/>
            <person name="Groth M."/>
            <person name="Platzer M."/>
        </authorList>
    </citation>
    <scope>NUCLEOTIDE SEQUENCE</scope>
    <source>
        <tissue evidence="3">Brain</tissue>
    </source>
</reference>
<feature type="compositionally biased region" description="Acidic residues" evidence="1">
    <location>
        <begin position="64"/>
        <end position="76"/>
    </location>
</feature>
<keyword evidence="2" id="KW-0472">Membrane</keyword>
<accession>A0A1A8AIH5</accession>
<organism evidence="3">
    <name type="scientific">Nothobranchius furzeri</name>
    <name type="common">Turquoise killifish</name>
    <dbReference type="NCBI Taxonomy" id="105023"/>
    <lineage>
        <taxon>Eukaryota</taxon>
        <taxon>Metazoa</taxon>
        <taxon>Chordata</taxon>
        <taxon>Craniata</taxon>
        <taxon>Vertebrata</taxon>
        <taxon>Euteleostomi</taxon>
        <taxon>Actinopterygii</taxon>
        <taxon>Neopterygii</taxon>
        <taxon>Teleostei</taxon>
        <taxon>Neoteleostei</taxon>
        <taxon>Acanthomorphata</taxon>
        <taxon>Ovalentaria</taxon>
        <taxon>Atherinomorphae</taxon>
        <taxon>Cyprinodontiformes</taxon>
        <taxon>Nothobranchiidae</taxon>
        <taxon>Nothobranchius</taxon>
    </lineage>
</organism>
<protein>
    <submittedName>
        <fullName evidence="3">Phosphatidylserine synthase 1</fullName>
    </submittedName>
</protein>
<evidence type="ECO:0000313" key="3">
    <source>
        <dbReference type="EMBL" id="SBP54947.1"/>
    </source>
</evidence>
<keyword evidence="2" id="KW-1133">Transmembrane helix</keyword>
<feature type="transmembrane region" description="Helical" evidence="2">
    <location>
        <begin position="20"/>
        <end position="39"/>
    </location>
</feature>
<sequence length="100" mass="11423">MRKSPSTWVAQKMHGQVHGVLFSKAFITFLCLYGMVWYAETYGPRGKSFSESEDCNYTETPDQASEEFYDDLDVNDDSPMPRRRVKGSRKTKSINGLDGQ</sequence>
<dbReference type="EMBL" id="HADY01016462">
    <property type="protein sequence ID" value="SBP54947.1"/>
    <property type="molecule type" value="Transcribed_RNA"/>
</dbReference>
<name>A0A1A8AIH5_NOTFU</name>